<dbReference type="InterPro" id="IPR011990">
    <property type="entry name" value="TPR-like_helical_dom_sf"/>
</dbReference>
<feature type="repeat" description="TPR" evidence="3">
    <location>
        <begin position="68"/>
        <end position="101"/>
    </location>
</feature>
<proteinExistence type="predicted"/>
<reference evidence="5 6" key="1">
    <citation type="submission" date="2024-06" db="EMBL/GenBank/DDBJ databases">
        <title>Pontibacter populi HYL7-15.</title>
        <authorList>
            <person name="Kim M.K."/>
        </authorList>
    </citation>
    <scope>NUCLEOTIDE SEQUENCE [LARGE SCALE GENOMIC DNA]</scope>
    <source>
        <strain evidence="5 6">HYL7-15</strain>
    </source>
</reference>
<evidence type="ECO:0000256" key="2">
    <source>
        <dbReference type="ARBA" id="ARBA00022803"/>
    </source>
</evidence>
<sequence>MRSLVLHILFFRKRTAPVLLLALLVTIAGCNLNQGTGEQMVNLDKVTDDPNQHLANLNKAISRNKQDASLYKRRAKIYLKKGELDKALTDLDEAIRLNKSDMANLFLKAQVLRAKGETAQALPLALKAERNSFQNLSLYVLLSDLYLQLHQPENAAIYSKKALKLAPNNEFALYYQGRVAEATGDTVKAAANYKLAIKEAPDFAEARRELTGTLLTQKQYDEASLQLQEALKLVPKDGLLWFYKGELYQGTQKPDSALWSYGKALNLADTLHQAHYQAGQLLFAKRDYGGAISHLEKAKKQYGNTIKYVAILASAYERTGEKIKALEQYQRLVELQPGYTGANYSIARLKAELTRPVPAYVAEPVSADTIE</sequence>
<organism evidence="5 6">
    <name type="scientific">Pontibacter populi</name>
    <dbReference type="NCBI Taxonomy" id="890055"/>
    <lineage>
        <taxon>Bacteria</taxon>
        <taxon>Pseudomonadati</taxon>
        <taxon>Bacteroidota</taxon>
        <taxon>Cytophagia</taxon>
        <taxon>Cytophagales</taxon>
        <taxon>Hymenobacteraceae</taxon>
        <taxon>Pontibacter</taxon>
    </lineage>
</organism>
<dbReference type="Pfam" id="PF13181">
    <property type="entry name" value="TPR_8"/>
    <property type="match status" value="2"/>
</dbReference>
<evidence type="ECO:0000313" key="6">
    <source>
        <dbReference type="Proteomes" id="UP001476807"/>
    </source>
</evidence>
<dbReference type="SMART" id="SM00028">
    <property type="entry name" value="TPR"/>
    <property type="match status" value="7"/>
</dbReference>
<dbReference type="PROSITE" id="PS51257">
    <property type="entry name" value="PROKAR_LIPOPROTEIN"/>
    <property type="match status" value="1"/>
</dbReference>
<dbReference type="Pfam" id="PF13432">
    <property type="entry name" value="TPR_16"/>
    <property type="match status" value="1"/>
</dbReference>
<evidence type="ECO:0000256" key="1">
    <source>
        <dbReference type="ARBA" id="ARBA00022737"/>
    </source>
</evidence>
<comment type="caution">
    <text evidence="5">The sequence shown here is derived from an EMBL/GenBank/DDBJ whole genome shotgun (WGS) entry which is preliminary data.</text>
</comment>
<keyword evidence="2 3" id="KW-0802">TPR repeat</keyword>
<feature type="repeat" description="TPR" evidence="3">
    <location>
        <begin position="204"/>
        <end position="237"/>
    </location>
</feature>
<dbReference type="PANTHER" id="PTHR44858">
    <property type="entry name" value="TETRATRICOPEPTIDE REPEAT PROTEIN 6"/>
    <property type="match status" value="1"/>
</dbReference>
<feature type="repeat" description="TPR" evidence="3">
    <location>
        <begin position="306"/>
        <end position="339"/>
    </location>
</feature>
<dbReference type="Pfam" id="PF14559">
    <property type="entry name" value="TPR_19"/>
    <property type="match status" value="1"/>
</dbReference>
<evidence type="ECO:0000256" key="4">
    <source>
        <dbReference type="SAM" id="SignalP"/>
    </source>
</evidence>
<dbReference type="SUPFAM" id="SSF48452">
    <property type="entry name" value="TPR-like"/>
    <property type="match status" value="2"/>
</dbReference>
<evidence type="ECO:0000256" key="3">
    <source>
        <dbReference type="PROSITE-ProRule" id="PRU00339"/>
    </source>
</evidence>
<dbReference type="InterPro" id="IPR019734">
    <property type="entry name" value="TPR_rpt"/>
</dbReference>
<feature type="repeat" description="TPR" evidence="3">
    <location>
        <begin position="136"/>
        <end position="169"/>
    </location>
</feature>
<dbReference type="RefSeq" id="WP_350412651.1">
    <property type="nucleotide sequence ID" value="NZ_JBEOKT010000009.1"/>
</dbReference>
<evidence type="ECO:0000313" key="5">
    <source>
        <dbReference type="EMBL" id="MER2998200.1"/>
    </source>
</evidence>
<keyword evidence="6" id="KW-1185">Reference proteome</keyword>
<name>A0ABV1RVX1_9BACT</name>
<dbReference type="InterPro" id="IPR050498">
    <property type="entry name" value="Ycf3"/>
</dbReference>
<dbReference type="PROSITE" id="PS50005">
    <property type="entry name" value="TPR"/>
    <property type="match status" value="4"/>
</dbReference>
<dbReference type="PANTHER" id="PTHR44858:SF1">
    <property type="entry name" value="UDP-N-ACETYLGLUCOSAMINE--PEPTIDE N-ACETYLGLUCOSAMINYLTRANSFERASE SPINDLY-RELATED"/>
    <property type="match status" value="1"/>
</dbReference>
<feature type="signal peptide" evidence="4">
    <location>
        <begin position="1"/>
        <end position="30"/>
    </location>
</feature>
<protein>
    <submittedName>
        <fullName evidence="5">Tetratricopeptide repeat protein</fullName>
    </submittedName>
</protein>
<gene>
    <name evidence="5" type="ORF">ABS362_11650</name>
</gene>
<dbReference type="Gene3D" id="1.25.40.10">
    <property type="entry name" value="Tetratricopeptide repeat domain"/>
    <property type="match status" value="3"/>
</dbReference>
<keyword evidence="1" id="KW-0677">Repeat</keyword>
<keyword evidence="4" id="KW-0732">Signal</keyword>
<dbReference type="EMBL" id="JBEOKT010000009">
    <property type="protein sequence ID" value="MER2998200.1"/>
    <property type="molecule type" value="Genomic_DNA"/>
</dbReference>
<feature type="chain" id="PRO_5045807208" evidence="4">
    <location>
        <begin position="31"/>
        <end position="371"/>
    </location>
</feature>
<accession>A0ABV1RVX1</accession>
<dbReference type="Proteomes" id="UP001476807">
    <property type="component" value="Unassembled WGS sequence"/>
</dbReference>